<name>A0A3N5YNK4_9ALTE</name>
<dbReference type="Gene3D" id="1.10.10.60">
    <property type="entry name" value="Homeodomain-like"/>
    <property type="match status" value="1"/>
</dbReference>
<dbReference type="InterPro" id="IPR032687">
    <property type="entry name" value="AraC-type_N"/>
</dbReference>
<dbReference type="OrthoDB" id="5582699at2"/>
<organism evidence="5 6">
    <name type="scientific">Alteromonas sediminis</name>
    <dbReference type="NCBI Taxonomy" id="2259342"/>
    <lineage>
        <taxon>Bacteria</taxon>
        <taxon>Pseudomonadati</taxon>
        <taxon>Pseudomonadota</taxon>
        <taxon>Gammaproteobacteria</taxon>
        <taxon>Alteromonadales</taxon>
        <taxon>Alteromonadaceae</taxon>
        <taxon>Alteromonas/Salinimonas group</taxon>
        <taxon>Alteromonas</taxon>
    </lineage>
</organism>
<dbReference type="SMART" id="SM00342">
    <property type="entry name" value="HTH_ARAC"/>
    <property type="match status" value="1"/>
</dbReference>
<comment type="caution">
    <text evidence="5">The sequence shown here is derived from an EMBL/GenBank/DDBJ whole genome shotgun (WGS) entry which is preliminary data.</text>
</comment>
<dbReference type="PRINTS" id="PR00032">
    <property type="entry name" value="HTHARAC"/>
</dbReference>
<reference evidence="5 6" key="1">
    <citation type="submission" date="2018-11" db="EMBL/GenBank/DDBJ databases">
        <authorList>
            <person name="Ye M.-Q."/>
            <person name="Du Z.-J."/>
        </authorList>
    </citation>
    <scope>NUCLEOTIDE SEQUENCE [LARGE SCALE GENOMIC DNA]</scope>
    <source>
        <strain evidence="5 6">U0105</strain>
    </source>
</reference>
<keyword evidence="2" id="KW-0238">DNA-binding</keyword>
<evidence type="ECO:0000256" key="2">
    <source>
        <dbReference type="ARBA" id="ARBA00023125"/>
    </source>
</evidence>
<dbReference type="PROSITE" id="PS01124">
    <property type="entry name" value="HTH_ARAC_FAMILY_2"/>
    <property type="match status" value="1"/>
</dbReference>
<gene>
    <name evidence="5" type="ORF">DRW07_06770</name>
</gene>
<dbReference type="Pfam" id="PF12625">
    <property type="entry name" value="Arabinose_bd"/>
    <property type="match status" value="1"/>
</dbReference>
<evidence type="ECO:0000313" key="5">
    <source>
        <dbReference type="EMBL" id="RPJ67231.1"/>
    </source>
</evidence>
<dbReference type="RefSeq" id="WP_124027134.1">
    <property type="nucleotide sequence ID" value="NZ_JBHRSN010000015.1"/>
</dbReference>
<dbReference type="Proteomes" id="UP000275281">
    <property type="component" value="Unassembled WGS sequence"/>
</dbReference>
<evidence type="ECO:0000256" key="1">
    <source>
        <dbReference type="ARBA" id="ARBA00023015"/>
    </source>
</evidence>
<dbReference type="PANTHER" id="PTHR47894:SF4">
    <property type="entry name" value="HTH-TYPE TRANSCRIPTIONAL REGULATOR GADX"/>
    <property type="match status" value="1"/>
</dbReference>
<evidence type="ECO:0000259" key="4">
    <source>
        <dbReference type="PROSITE" id="PS01124"/>
    </source>
</evidence>
<sequence length="356" mass="40462">MPVYRYSLLTDTTSFLTFKANVSLMLAEFSINADMMGYIKHYVSQHGIYSPSLDKLLAKRFANGRMPITLWWEALHILQSKQQDKSVGIALGQLTQPHFFGALGYLIDTSSDVHAALCNFQKYERYLYEGASSTIHQERSDTTLFWPMDYGFSTAASDETLLAGLVSTLRHISGDNSLSPKHVGFIHTRPPLVDTYESFFNCRVRFGAKNTQITFSNDAIGLSLVRADPYLNRILEEAVIEQIAQLPDDDLFLRWFYQHISIAMQSGHPTLNVVAQRMSMSPRTLYRRLDERGLRFNSLLLAMRKNMAAQLIAENACSLSTIALKLGYSEQSAFNRAFKQWYGMTPRQYSVAHSFI</sequence>
<dbReference type="AlphaFoldDB" id="A0A3N5YNK4"/>
<keyword evidence="1" id="KW-0805">Transcription regulation</keyword>
<keyword evidence="3" id="KW-0804">Transcription</keyword>
<dbReference type="GO" id="GO:0000976">
    <property type="term" value="F:transcription cis-regulatory region binding"/>
    <property type="evidence" value="ECO:0007669"/>
    <property type="project" value="TreeGrafter"/>
</dbReference>
<dbReference type="InterPro" id="IPR018060">
    <property type="entry name" value="HTH_AraC"/>
</dbReference>
<dbReference type="InterPro" id="IPR009057">
    <property type="entry name" value="Homeodomain-like_sf"/>
</dbReference>
<dbReference type="EMBL" id="RPOK01000002">
    <property type="protein sequence ID" value="RPJ67231.1"/>
    <property type="molecule type" value="Genomic_DNA"/>
</dbReference>
<dbReference type="Pfam" id="PF12833">
    <property type="entry name" value="HTH_18"/>
    <property type="match status" value="1"/>
</dbReference>
<keyword evidence="6" id="KW-1185">Reference proteome</keyword>
<feature type="domain" description="HTH araC/xylS-type" evidence="4">
    <location>
        <begin position="250"/>
        <end position="352"/>
    </location>
</feature>
<dbReference type="SUPFAM" id="SSF46689">
    <property type="entry name" value="Homeodomain-like"/>
    <property type="match status" value="1"/>
</dbReference>
<protein>
    <submittedName>
        <fullName evidence="5">AraC family transcriptional regulator</fullName>
    </submittedName>
</protein>
<dbReference type="GO" id="GO:0003700">
    <property type="term" value="F:DNA-binding transcription factor activity"/>
    <property type="evidence" value="ECO:0007669"/>
    <property type="project" value="InterPro"/>
</dbReference>
<evidence type="ECO:0000256" key="3">
    <source>
        <dbReference type="ARBA" id="ARBA00023163"/>
    </source>
</evidence>
<dbReference type="GO" id="GO:0005829">
    <property type="term" value="C:cytosol"/>
    <property type="evidence" value="ECO:0007669"/>
    <property type="project" value="TreeGrafter"/>
</dbReference>
<evidence type="ECO:0000313" key="6">
    <source>
        <dbReference type="Proteomes" id="UP000275281"/>
    </source>
</evidence>
<dbReference type="InterPro" id="IPR020449">
    <property type="entry name" value="Tscrpt_reg_AraC-type_HTH"/>
</dbReference>
<accession>A0A3N5YNK4</accession>
<proteinExistence type="predicted"/>
<dbReference type="PANTHER" id="PTHR47894">
    <property type="entry name" value="HTH-TYPE TRANSCRIPTIONAL REGULATOR GADX"/>
    <property type="match status" value="1"/>
</dbReference>